<dbReference type="RefSeq" id="WP_377045322.1">
    <property type="nucleotide sequence ID" value="NZ_JBHLUN010000010.1"/>
</dbReference>
<feature type="domain" description="Dienelactone hydrolase" evidence="1">
    <location>
        <begin position="13"/>
        <end position="216"/>
    </location>
</feature>
<dbReference type="InterPro" id="IPR029058">
    <property type="entry name" value="AB_hydrolase_fold"/>
</dbReference>
<comment type="caution">
    <text evidence="2">The sequence shown here is derived from an EMBL/GenBank/DDBJ whole genome shotgun (WGS) entry which is preliminary data.</text>
</comment>
<evidence type="ECO:0000259" key="1">
    <source>
        <dbReference type="Pfam" id="PF01738"/>
    </source>
</evidence>
<dbReference type="InterPro" id="IPR002925">
    <property type="entry name" value="Dienelactn_hydro"/>
</dbReference>
<dbReference type="Gene3D" id="3.40.50.1820">
    <property type="entry name" value="alpha/beta hydrolase"/>
    <property type="match status" value="1"/>
</dbReference>
<keyword evidence="2" id="KW-0378">Hydrolase</keyword>
<organism evidence="2 3">
    <name type="scientific">Roseomonas elaeocarpi</name>
    <dbReference type="NCBI Taxonomy" id="907779"/>
    <lineage>
        <taxon>Bacteria</taxon>
        <taxon>Pseudomonadati</taxon>
        <taxon>Pseudomonadota</taxon>
        <taxon>Alphaproteobacteria</taxon>
        <taxon>Acetobacterales</taxon>
        <taxon>Roseomonadaceae</taxon>
        <taxon>Roseomonas</taxon>
    </lineage>
</organism>
<dbReference type="InterPro" id="IPR051049">
    <property type="entry name" value="Dienelactone_hydrolase-like"/>
</dbReference>
<keyword evidence="3" id="KW-1185">Reference proteome</keyword>
<sequence length="221" mass="23665">MQIELEASDGHRFGAYRVGPADATRGLVVVQEIFGVNPHMRRVCDHYAAMGFAVVCPALFDRAERGVELGYGAQDRQRGMALRAKVPDAGAMADIAAAAAALPTGARRGIVGYCWGGTIAWWGATRLHDFAAAVGYYGGGIAATRNEVPNCPVQLHFGEKDGGIPLSDVELIRAAQPEAEIYVYDGAGHGFACEDRDSYDPPSTSVAEHRTRLFLDRVMPA</sequence>
<dbReference type="EC" id="3.1.-.-" evidence="2"/>
<dbReference type="PANTHER" id="PTHR46623:SF6">
    <property type="entry name" value="ALPHA_BETA-HYDROLASES SUPERFAMILY PROTEIN"/>
    <property type="match status" value="1"/>
</dbReference>
<name>A0ABV6JV24_9PROT</name>
<dbReference type="SUPFAM" id="SSF53474">
    <property type="entry name" value="alpha/beta-Hydrolases"/>
    <property type="match status" value="1"/>
</dbReference>
<evidence type="ECO:0000313" key="2">
    <source>
        <dbReference type="EMBL" id="MFC0409571.1"/>
    </source>
</evidence>
<accession>A0ABV6JV24</accession>
<dbReference type="Proteomes" id="UP001589865">
    <property type="component" value="Unassembled WGS sequence"/>
</dbReference>
<protein>
    <submittedName>
        <fullName evidence="2">Dienelactone hydrolase family protein</fullName>
        <ecNumber evidence="2">3.1.-.-</ecNumber>
    </submittedName>
</protein>
<dbReference type="EMBL" id="JBHLUN010000010">
    <property type="protein sequence ID" value="MFC0409571.1"/>
    <property type="molecule type" value="Genomic_DNA"/>
</dbReference>
<gene>
    <name evidence="2" type="ORF">ACFFGY_15065</name>
</gene>
<proteinExistence type="predicted"/>
<evidence type="ECO:0000313" key="3">
    <source>
        <dbReference type="Proteomes" id="UP001589865"/>
    </source>
</evidence>
<dbReference type="PANTHER" id="PTHR46623">
    <property type="entry name" value="CARBOXYMETHYLENEBUTENOLIDASE-RELATED"/>
    <property type="match status" value="1"/>
</dbReference>
<reference evidence="2 3" key="1">
    <citation type="submission" date="2024-09" db="EMBL/GenBank/DDBJ databases">
        <authorList>
            <person name="Sun Q."/>
            <person name="Mori K."/>
        </authorList>
    </citation>
    <scope>NUCLEOTIDE SEQUENCE [LARGE SCALE GENOMIC DNA]</scope>
    <source>
        <strain evidence="2 3">TBRC 5777</strain>
    </source>
</reference>
<dbReference type="Pfam" id="PF01738">
    <property type="entry name" value="DLH"/>
    <property type="match status" value="1"/>
</dbReference>
<dbReference type="GO" id="GO:0016787">
    <property type="term" value="F:hydrolase activity"/>
    <property type="evidence" value="ECO:0007669"/>
    <property type="project" value="UniProtKB-KW"/>
</dbReference>